<evidence type="ECO:0000313" key="2">
    <source>
        <dbReference type="EMBL" id="NJP41910.1"/>
    </source>
</evidence>
<feature type="transmembrane region" description="Helical" evidence="1">
    <location>
        <begin position="91"/>
        <end position="116"/>
    </location>
</feature>
<feature type="transmembrane region" description="Helical" evidence="1">
    <location>
        <begin position="300"/>
        <end position="320"/>
    </location>
</feature>
<feature type="transmembrane region" description="Helical" evidence="1">
    <location>
        <begin position="209"/>
        <end position="234"/>
    </location>
</feature>
<keyword evidence="1" id="KW-0812">Transmembrane</keyword>
<organism evidence="2 3">
    <name type="scientific">Actinacidiphila epipremni</name>
    <dbReference type="NCBI Taxonomy" id="2053013"/>
    <lineage>
        <taxon>Bacteria</taxon>
        <taxon>Bacillati</taxon>
        <taxon>Actinomycetota</taxon>
        <taxon>Actinomycetes</taxon>
        <taxon>Kitasatosporales</taxon>
        <taxon>Streptomycetaceae</taxon>
        <taxon>Actinacidiphila</taxon>
    </lineage>
</organism>
<name>A0ABX0ZFU5_9ACTN</name>
<keyword evidence="3" id="KW-1185">Reference proteome</keyword>
<evidence type="ECO:0000256" key="1">
    <source>
        <dbReference type="SAM" id="Phobius"/>
    </source>
</evidence>
<keyword evidence="1" id="KW-1133">Transmembrane helix</keyword>
<protein>
    <submittedName>
        <fullName evidence="2">Transporter</fullName>
    </submittedName>
</protein>
<reference evidence="2 3" key="1">
    <citation type="submission" date="2020-03" db="EMBL/GenBank/DDBJ databases">
        <title>WGS of actinomycetes isolated from Thailand.</title>
        <authorList>
            <person name="Thawai C."/>
        </authorList>
    </citation>
    <scope>NUCLEOTIDE SEQUENCE [LARGE SCALE GENOMIC DNA]</scope>
    <source>
        <strain evidence="2 3">PRB2-1</strain>
    </source>
</reference>
<evidence type="ECO:0000313" key="3">
    <source>
        <dbReference type="Proteomes" id="UP000734511"/>
    </source>
</evidence>
<dbReference type="PANTHER" id="PTHR36833">
    <property type="entry name" value="SLR0610 PROTEIN-RELATED"/>
    <property type="match status" value="1"/>
</dbReference>
<dbReference type="Pfam" id="PF06182">
    <property type="entry name" value="ABC2_membrane_6"/>
    <property type="match status" value="1"/>
</dbReference>
<feature type="transmembrane region" description="Helical" evidence="1">
    <location>
        <begin position="267"/>
        <end position="288"/>
    </location>
</feature>
<dbReference type="EMBL" id="JAATEJ010000001">
    <property type="protein sequence ID" value="NJP41910.1"/>
    <property type="molecule type" value="Genomic_DNA"/>
</dbReference>
<accession>A0ABX0ZFU5</accession>
<keyword evidence="1" id="KW-0472">Membrane</keyword>
<dbReference type="PANTHER" id="PTHR36833:SF1">
    <property type="entry name" value="INTEGRAL MEMBRANE TRANSPORT PROTEIN"/>
    <property type="match status" value="1"/>
</dbReference>
<sequence>MCCWAAGTAPARSPRSRCRPAGRRRCWPRGGCCRRWRPAGWWCRVAEAGTGAVPLAGPPAARQGTVWRGLATYGLVVRMWMRSTMAYRTSFVLTTLGNLAATALDFVTITLMFSHIDALGGFSLPEVALLYGTTSVSFGLADLLAGSLDTLGGRVRDGTFDTLLLRPAPVLAQAAADRFALRRFGRIIQGLAVLGWAVSRVDVRWTVPAAALLALTVLSGAAIFCAVFVAGAAFQFWAGDAAEIQNSVTYGGNTLLQYPPGLFARDLVRGVTFVVPLAFVNWLPVLHVLGRPYPLDLPPWADFLGAPVAVACCLLAGLAWRAGIRSYRSTGS</sequence>
<gene>
    <name evidence="2" type="ORF">HCN08_00525</name>
</gene>
<dbReference type="Proteomes" id="UP000734511">
    <property type="component" value="Unassembled WGS sequence"/>
</dbReference>
<dbReference type="InterPro" id="IPR010390">
    <property type="entry name" value="ABC-2_transporter-like"/>
</dbReference>
<proteinExistence type="predicted"/>
<comment type="caution">
    <text evidence="2">The sequence shown here is derived from an EMBL/GenBank/DDBJ whole genome shotgun (WGS) entry which is preliminary data.</text>
</comment>